<organism evidence="1">
    <name type="scientific">Lotus japonicus</name>
    <name type="common">Lotus corniculatus var. japonicus</name>
    <dbReference type="NCBI Taxonomy" id="34305"/>
    <lineage>
        <taxon>Eukaryota</taxon>
        <taxon>Viridiplantae</taxon>
        <taxon>Streptophyta</taxon>
        <taxon>Embryophyta</taxon>
        <taxon>Tracheophyta</taxon>
        <taxon>Spermatophyta</taxon>
        <taxon>Magnoliopsida</taxon>
        <taxon>eudicotyledons</taxon>
        <taxon>Gunneridae</taxon>
        <taxon>Pentapetalae</taxon>
        <taxon>rosids</taxon>
        <taxon>fabids</taxon>
        <taxon>Fabales</taxon>
        <taxon>Fabaceae</taxon>
        <taxon>Papilionoideae</taxon>
        <taxon>50 kb inversion clade</taxon>
        <taxon>NPAAA clade</taxon>
        <taxon>Hologalegina</taxon>
        <taxon>robinioid clade</taxon>
        <taxon>Loteae</taxon>
        <taxon>Lotus</taxon>
    </lineage>
</organism>
<accession>I3T740</accession>
<name>I3T740_LOTJA</name>
<sequence>MMSFLITPSDQFCL</sequence>
<evidence type="ECO:0000313" key="1">
    <source>
        <dbReference type="EMBL" id="AFK48332.1"/>
    </source>
</evidence>
<dbReference type="EMBL" id="BT148538">
    <property type="protein sequence ID" value="AFK48332.1"/>
    <property type="molecule type" value="mRNA"/>
</dbReference>
<reference evidence="1" key="1">
    <citation type="submission" date="2012-05" db="EMBL/GenBank/DDBJ databases">
        <authorList>
            <person name="Krishnakumar V."/>
            <person name="Cheung F."/>
            <person name="Xiao Y."/>
            <person name="Chan A."/>
            <person name="Moskal W.A."/>
            <person name="Town C.D."/>
        </authorList>
    </citation>
    <scope>NUCLEOTIDE SEQUENCE</scope>
</reference>
<protein>
    <submittedName>
        <fullName evidence="1">Uncharacterized protein</fullName>
    </submittedName>
</protein>
<proteinExistence type="evidence at transcript level"/>